<evidence type="ECO:0000313" key="2">
    <source>
        <dbReference type="EMBL" id="KKZ59662.1"/>
    </source>
</evidence>
<gene>
    <name evidence="2" type="ORF">AAX18_00100</name>
</gene>
<protein>
    <submittedName>
        <fullName evidence="2">Uncharacterized protein</fullName>
    </submittedName>
</protein>
<comment type="caution">
    <text evidence="2">The sequence shown here is derived from an EMBL/GenBank/DDBJ whole genome shotgun (WGS) entry which is preliminary data.</text>
</comment>
<dbReference type="PATRIC" id="fig|726.54.peg.19"/>
<feature type="transmembrane region" description="Helical" evidence="1">
    <location>
        <begin position="234"/>
        <end position="256"/>
    </location>
</feature>
<sequence>MINDEKLKQKRLEVLKYVQNVNNTDEKASKINLCFVLLNTLIYLGSEKENILPFAFRKYSYALEQYINSSNIADDASYLICASFLKEYYFYIKYIKDDNKDKPEIFDAYNTWEIFLRNEFQIKGQGIFDFNYYKNLKNDRFLDYFYLSLSIQERKFKSKLEQLENAKVNGLREINERKGTLDSELQNFDKNIIKNRNETNELASLLEKQKTAFNFVGLSKGFEKILKKKTCAKWTSFVLLFLITLSMFTILGYYHNSLPDEPTEIFDFWKFLMPYLGLEFILLYLFRVVLKHYNSIQTQIMQIELRQSLCQFIQSYADYAKEIKEKDGTSLDKFENLIFSSIVSTSEQVPSTFDGLEHITNLIKSAKS</sequence>
<dbReference type="Proteomes" id="UP000034750">
    <property type="component" value="Unassembled WGS sequence"/>
</dbReference>
<keyword evidence="1" id="KW-0472">Membrane</keyword>
<organism evidence="2 3">
    <name type="scientific">Haemophilus haemolyticus</name>
    <dbReference type="NCBI Taxonomy" id="726"/>
    <lineage>
        <taxon>Bacteria</taxon>
        <taxon>Pseudomonadati</taxon>
        <taxon>Pseudomonadota</taxon>
        <taxon>Gammaproteobacteria</taxon>
        <taxon>Pasteurellales</taxon>
        <taxon>Pasteurellaceae</taxon>
        <taxon>Haemophilus</taxon>
    </lineage>
</organism>
<accession>A0A0M3GAR6</accession>
<evidence type="ECO:0000313" key="3">
    <source>
        <dbReference type="Proteomes" id="UP000034750"/>
    </source>
</evidence>
<name>A0A0M3GAR6_HAEHA</name>
<feature type="transmembrane region" description="Helical" evidence="1">
    <location>
        <begin position="268"/>
        <end position="290"/>
    </location>
</feature>
<dbReference type="AlphaFoldDB" id="A0A0M3GAR6"/>
<keyword evidence="1" id="KW-1133">Transmembrane helix</keyword>
<reference evidence="2 3" key="1">
    <citation type="submission" date="2015-05" db="EMBL/GenBank/DDBJ databases">
        <title>Comparative analyses of the lipooligosaccharides from nottypeable Haemophilus influenzae and Haemophilus haemolyticus.</title>
        <authorList>
            <person name="Post D.M.B."/>
            <person name="Ketterer M.R."/>
            <person name="Coffin J.E."/>
            <person name="Reinders L.M."/>
            <person name="Munson R.S.Jr."/>
            <person name="Bair T.B."/>
            <person name="Murphy T.F."/>
            <person name="Foster E."/>
            <person name="Gibson B.W."/>
            <person name="Apicella M.A."/>
        </authorList>
    </citation>
    <scope>NUCLEOTIDE SEQUENCE [LARGE SCALE GENOMIC DNA]</scope>
    <source>
        <strain evidence="2 3">11P18</strain>
    </source>
</reference>
<dbReference type="EMBL" id="LCTK01000003">
    <property type="protein sequence ID" value="KKZ59662.1"/>
    <property type="molecule type" value="Genomic_DNA"/>
</dbReference>
<proteinExistence type="predicted"/>
<evidence type="ECO:0000256" key="1">
    <source>
        <dbReference type="SAM" id="Phobius"/>
    </source>
</evidence>
<dbReference type="RefSeq" id="WP_046952563.1">
    <property type="nucleotide sequence ID" value="NZ_LCTK01000003.1"/>
</dbReference>
<keyword evidence="1" id="KW-0812">Transmembrane</keyword>